<comment type="caution">
    <text evidence="2">The sequence shown here is derived from an EMBL/GenBank/DDBJ whole genome shotgun (WGS) entry which is preliminary data.</text>
</comment>
<feature type="region of interest" description="Disordered" evidence="1">
    <location>
        <begin position="210"/>
        <end position="229"/>
    </location>
</feature>
<accession>A0AAE0G0X0</accession>
<dbReference type="EMBL" id="LGRX02011081">
    <property type="protein sequence ID" value="KAK3269288.1"/>
    <property type="molecule type" value="Genomic_DNA"/>
</dbReference>
<protein>
    <submittedName>
        <fullName evidence="2">Uncharacterized protein</fullName>
    </submittedName>
</protein>
<organism evidence="2 3">
    <name type="scientific">Cymbomonas tetramitiformis</name>
    <dbReference type="NCBI Taxonomy" id="36881"/>
    <lineage>
        <taxon>Eukaryota</taxon>
        <taxon>Viridiplantae</taxon>
        <taxon>Chlorophyta</taxon>
        <taxon>Pyramimonadophyceae</taxon>
        <taxon>Pyramimonadales</taxon>
        <taxon>Pyramimonadaceae</taxon>
        <taxon>Cymbomonas</taxon>
    </lineage>
</organism>
<name>A0AAE0G0X0_9CHLO</name>
<dbReference type="Proteomes" id="UP001190700">
    <property type="component" value="Unassembled WGS sequence"/>
</dbReference>
<evidence type="ECO:0000313" key="3">
    <source>
        <dbReference type="Proteomes" id="UP001190700"/>
    </source>
</evidence>
<gene>
    <name evidence="2" type="ORF">CYMTET_22264</name>
</gene>
<evidence type="ECO:0000313" key="2">
    <source>
        <dbReference type="EMBL" id="KAK3269288.1"/>
    </source>
</evidence>
<reference evidence="2 3" key="1">
    <citation type="journal article" date="2015" name="Genome Biol. Evol.">
        <title>Comparative Genomics of a Bacterivorous Green Alga Reveals Evolutionary Causalities and Consequences of Phago-Mixotrophic Mode of Nutrition.</title>
        <authorList>
            <person name="Burns J.A."/>
            <person name="Paasch A."/>
            <person name="Narechania A."/>
            <person name="Kim E."/>
        </authorList>
    </citation>
    <scope>NUCLEOTIDE SEQUENCE [LARGE SCALE GENOMIC DNA]</scope>
    <source>
        <strain evidence="2 3">PLY_AMNH</strain>
    </source>
</reference>
<evidence type="ECO:0000256" key="1">
    <source>
        <dbReference type="SAM" id="MobiDB-lite"/>
    </source>
</evidence>
<keyword evidence="3" id="KW-1185">Reference proteome</keyword>
<sequence length="229" mass="24016">MRTTTSRKAAREKYEMAKDVVGNIYAKVYQAAADSDKDAFAAAVEQHGAPVVVRARAASGGVDISAYGFAVVESDESEDDEIDVHEELRQLRSQIGKAVTFGRASVPSASSLSFAGVSAPVSTPTGRPLLREPAHSGACRVASGAVPTARVVVPFVGPWWFAPGGPPSGAPPSPDYYGPGESEEQPTLNGVHYPVQALIYDNASFYGIEPNSEGSNTDSGYGSGMDEVY</sequence>
<dbReference type="AlphaFoldDB" id="A0AAE0G0X0"/>
<proteinExistence type="predicted"/>